<comment type="caution">
    <text evidence="1">The sequence shown here is derived from an EMBL/GenBank/DDBJ whole genome shotgun (WGS) entry which is preliminary data.</text>
</comment>
<dbReference type="Proteomes" id="UP001430172">
    <property type="component" value="Unassembled WGS sequence"/>
</dbReference>
<keyword evidence="2" id="KW-1185">Reference proteome</keyword>
<protein>
    <submittedName>
        <fullName evidence="1">Uncharacterized protein</fullName>
    </submittedName>
</protein>
<dbReference type="RefSeq" id="WP_204130875.1">
    <property type="nucleotide sequence ID" value="NZ_JAFDVD010000008.1"/>
</dbReference>
<accession>A0ABS2CKL1</accession>
<dbReference type="EMBL" id="JAFDVD010000008">
    <property type="protein sequence ID" value="MBM6400409.1"/>
    <property type="molecule type" value="Genomic_DNA"/>
</dbReference>
<reference evidence="1" key="1">
    <citation type="submission" date="2021-02" db="EMBL/GenBank/DDBJ databases">
        <title>Phycicoccus sp. MQZ13P-5T, whole genome shotgun sequence.</title>
        <authorList>
            <person name="Tuo L."/>
        </authorList>
    </citation>
    <scope>NUCLEOTIDE SEQUENCE</scope>
    <source>
        <strain evidence="1">MQZ13P-5</strain>
    </source>
</reference>
<name>A0ABS2CKL1_9MICO</name>
<gene>
    <name evidence="1" type="ORF">JQN70_08440</name>
</gene>
<evidence type="ECO:0000313" key="2">
    <source>
        <dbReference type="Proteomes" id="UP001430172"/>
    </source>
</evidence>
<evidence type="ECO:0000313" key="1">
    <source>
        <dbReference type="EMBL" id="MBM6400409.1"/>
    </source>
</evidence>
<sequence>MPDVDADGPSLDEAVRAHLERLTAAAETDVDALTTEQFDAALTSRLVARDRVHGTGLGFSYAVPFTEHIDEVLTLDLPTTVVTLPDSRIAATRRQVSTLLEIGRSNLVREMERADVEVVRLGSGRRSVTALVGDSAYTASFARFLLDAVDLWLPGADLHGGLVFAMPHRHALVLQTCATQAETRLALDLVPSLAAEMFDDGTGPVSPHVYHWYHREITCLTEEQADGSLEVRPTPLVEGMLGRGGRRAS</sequence>
<organism evidence="1 2">
    <name type="scientific">Phycicoccus sonneratiae</name>
    <dbReference type="NCBI Taxonomy" id="2807628"/>
    <lineage>
        <taxon>Bacteria</taxon>
        <taxon>Bacillati</taxon>
        <taxon>Actinomycetota</taxon>
        <taxon>Actinomycetes</taxon>
        <taxon>Micrococcales</taxon>
        <taxon>Intrasporangiaceae</taxon>
        <taxon>Phycicoccus</taxon>
    </lineage>
</organism>
<proteinExistence type="predicted"/>